<dbReference type="Gene3D" id="3.90.550.10">
    <property type="entry name" value="Spore Coat Polysaccharide Biosynthesis Protein SpsA, Chain A"/>
    <property type="match status" value="1"/>
</dbReference>
<dbReference type="InterPro" id="IPR029044">
    <property type="entry name" value="Nucleotide-diphossugar_trans"/>
</dbReference>
<evidence type="ECO:0000313" key="2">
    <source>
        <dbReference type="Proteomes" id="UP000627205"/>
    </source>
</evidence>
<dbReference type="Pfam" id="PF01501">
    <property type="entry name" value="Glyco_transf_8"/>
    <property type="match status" value="1"/>
</dbReference>
<dbReference type="SUPFAM" id="SSF53448">
    <property type="entry name" value="Nucleotide-diphospho-sugar transferases"/>
    <property type="match status" value="1"/>
</dbReference>
<keyword evidence="2" id="KW-1185">Reference proteome</keyword>
<accession>A0A8J3B542</accession>
<evidence type="ECO:0008006" key="3">
    <source>
        <dbReference type="Google" id="ProtNLM"/>
    </source>
</evidence>
<dbReference type="PANTHER" id="PTHR35105">
    <property type="entry name" value="EXPRESSED PROTEIN"/>
    <property type="match status" value="1"/>
</dbReference>
<dbReference type="InterPro" id="IPR002495">
    <property type="entry name" value="Glyco_trans_8"/>
</dbReference>
<dbReference type="Proteomes" id="UP000627205">
    <property type="component" value="Unassembled WGS sequence"/>
</dbReference>
<dbReference type="GO" id="GO:0016757">
    <property type="term" value="F:glycosyltransferase activity"/>
    <property type="evidence" value="ECO:0007669"/>
    <property type="project" value="InterPro"/>
</dbReference>
<evidence type="ECO:0000313" key="1">
    <source>
        <dbReference type="EMBL" id="GGI55200.1"/>
    </source>
</evidence>
<organism evidence="1 2">
    <name type="scientific">Oxalicibacterium solurbis</name>
    <dbReference type="NCBI Taxonomy" id="69280"/>
    <lineage>
        <taxon>Bacteria</taxon>
        <taxon>Pseudomonadati</taxon>
        <taxon>Pseudomonadota</taxon>
        <taxon>Betaproteobacteria</taxon>
        <taxon>Burkholderiales</taxon>
        <taxon>Oxalobacteraceae</taxon>
        <taxon>Oxalicibacterium</taxon>
    </lineage>
</organism>
<sequence>MIPIFIGYDPREAVAYHVCTNSIIRRASQPVAIHPLALRNLGFYVEKHTDGSNHFIYSRFLVPYLTNYRGWAIFMDGDMLLRDDISKLWALRDPSKAVMVVKHDYKTRMTEKYLGSKNENYPRKNWSSVVLWNCEHPANQALTADFVQGATGAQLHRFTWLDDELIGSLPIEWNWLPDEFGANEDAKLLHYTLGTPCFHEFATVPMADEWHRERMLTDYSIQRVLE</sequence>
<comment type="caution">
    <text evidence="1">The sequence shown here is derived from an EMBL/GenBank/DDBJ whole genome shotgun (WGS) entry which is preliminary data.</text>
</comment>
<reference evidence="1" key="1">
    <citation type="journal article" date="2014" name="Int. J. Syst. Evol. Microbiol.">
        <title>Complete genome sequence of Corynebacterium casei LMG S-19264T (=DSM 44701T), isolated from a smear-ripened cheese.</title>
        <authorList>
            <consortium name="US DOE Joint Genome Institute (JGI-PGF)"/>
            <person name="Walter F."/>
            <person name="Albersmeier A."/>
            <person name="Kalinowski J."/>
            <person name="Ruckert C."/>
        </authorList>
    </citation>
    <scope>NUCLEOTIDE SEQUENCE</scope>
    <source>
        <strain evidence="1">CCM 7664</strain>
    </source>
</reference>
<protein>
    <recommendedName>
        <fullName evidence="3">Glycosyltransferase</fullName>
    </recommendedName>
</protein>
<dbReference type="RefSeq" id="WP_188422012.1">
    <property type="nucleotide sequence ID" value="NZ_BMDP01000003.1"/>
</dbReference>
<dbReference type="EMBL" id="BMDP01000003">
    <property type="protein sequence ID" value="GGI55200.1"/>
    <property type="molecule type" value="Genomic_DNA"/>
</dbReference>
<proteinExistence type="predicted"/>
<reference evidence="1" key="2">
    <citation type="submission" date="2020-09" db="EMBL/GenBank/DDBJ databases">
        <authorList>
            <person name="Sun Q."/>
            <person name="Sedlacek I."/>
        </authorList>
    </citation>
    <scope>NUCLEOTIDE SEQUENCE</scope>
    <source>
        <strain evidence="1">CCM 7664</strain>
    </source>
</reference>
<name>A0A8J3B542_9BURK</name>
<gene>
    <name evidence="1" type="ORF">GCM10011430_23740</name>
</gene>
<dbReference type="PANTHER" id="PTHR35105:SF2">
    <property type="entry name" value="PROTEIN CDI"/>
    <property type="match status" value="1"/>
</dbReference>
<dbReference type="AlphaFoldDB" id="A0A8J3B542"/>